<reference evidence="3 4" key="1">
    <citation type="submission" date="2024-05" db="EMBL/GenBank/DDBJ databases">
        <title>Genome sequencing and assembly of Indian major carp, Cirrhinus mrigala (Hamilton, 1822).</title>
        <authorList>
            <person name="Mohindra V."/>
            <person name="Chowdhury L.M."/>
            <person name="Lal K."/>
            <person name="Jena J.K."/>
        </authorList>
    </citation>
    <scope>NUCLEOTIDE SEQUENCE [LARGE SCALE GENOMIC DNA]</scope>
    <source>
        <strain evidence="3">CM1030</strain>
        <tissue evidence="3">Blood</tissue>
    </source>
</reference>
<dbReference type="Gene3D" id="1.20.5.1700">
    <property type="match status" value="1"/>
</dbReference>
<feature type="region of interest" description="Disordered" evidence="2">
    <location>
        <begin position="1"/>
        <end position="29"/>
    </location>
</feature>
<dbReference type="Proteomes" id="UP001529510">
    <property type="component" value="Unassembled WGS sequence"/>
</dbReference>
<dbReference type="AlphaFoldDB" id="A0ABD0NFN5"/>
<evidence type="ECO:0000256" key="1">
    <source>
        <dbReference type="SAM" id="Coils"/>
    </source>
</evidence>
<comment type="caution">
    <text evidence="3">The sequence shown here is derived from an EMBL/GenBank/DDBJ whole genome shotgun (WGS) entry which is preliminary data.</text>
</comment>
<protein>
    <recommendedName>
        <fullName evidence="5">L1 transposable element RRM domain-containing protein</fullName>
    </recommendedName>
</protein>
<keyword evidence="4" id="KW-1185">Reference proteome</keyword>
<name>A0ABD0NFN5_CIRMR</name>
<evidence type="ECO:0000256" key="2">
    <source>
        <dbReference type="SAM" id="MobiDB-lite"/>
    </source>
</evidence>
<dbReference type="InterPro" id="IPR004244">
    <property type="entry name" value="Transposase_22"/>
</dbReference>
<accession>A0ABD0NFN5</accession>
<dbReference type="EMBL" id="JAMKFB020000022">
    <property type="protein sequence ID" value="KAL0160270.1"/>
    <property type="molecule type" value="Genomic_DNA"/>
</dbReference>
<keyword evidence="1" id="KW-0175">Coiled coil</keyword>
<feature type="non-terminal residue" evidence="3">
    <location>
        <position position="1"/>
    </location>
</feature>
<evidence type="ECO:0000313" key="3">
    <source>
        <dbReference type="EMBL" id="KAL0160270.1"/>
    </source>
</evidence>
<feature type="coiled-coil region" evidence="1">
    <location>
        <begin position="96"/>
        <end position="137"/>
    </location>
</feature>
<evidence type="ECO:0008006" key="5">
    <source>
        <dbReference type="Google" id="ProtNLM"/>
    </source>
</evidence>
<organism evidence="3 4">
    <name type="scientific">Cirrhinus mrigala</name>
    <name type="common">Mrigala</name>
    <dbReference type="NCBI Taxonomy" id="683832"/>
    <lineage>
        <taxon>Eukaryota</taxon>
        <taxon>Metazoa</taxon>
        <taxon>Chordata</taxon>
        <taxon>Craniata</taxon>
        <taxon>Vertebrata</taxon>
        <taxon>Euteleostomi</taxon>
        <taxon>Actinopterygii</taxon>
        <taxon>Neopterygii</taxon>
        <taxon>Teleostei</taxon>
        <taxon>Ostariophysi</taxon>
        <taxon>Cypriniformes</taxon>
        <taxon>Cyprinidae</taxon>
        <taxon>Labeoninae</taxon>
        <taxon>Labeonini</taxon>
        <taxon>Cirrhinus</taxon>
    </lineage>
</organism>
<dbReference type="Gene3D" id="3.30.70.1820">
    <property type="entry name" value="L1 transposable element, RRM domain"/>
    <property type="match status" value="1"/>
</dbReference>
<proteinExistence type="predicted"/>
<feature type="non-terminal residue" evidence="3">
    <location>
        <position position="294"/>
    </location>
</feature>
<evidence type="ECO:0000313" key="4">
    <source>
        <dbReference type="Proteomes" id="UP001529510"/>
    </source>
</evidence>
<dbReference type="PANTHER" id="PTHR11505">
    <property type="entry name" value="L1 TRANSPOSABLE ELEMENT-RELATED"/>
    <property type="match status" value="1"/>
</dbReference>
<feature type="compositionally biased region" description="Polar residues" evidence="2">
    <location>
        <begin position="17"/>
        <end position="29"/>
    </location>
</feature>
<gene>
    <name evidence="3" type="ORF">M9458_043995</name>
</gene>
<sequence length="294" mass="33309">SKQQTLRGKKQCEVGPTSPSSPDEVSQRSTDVTILEAINSLRSDLRATKVEICQTIDNRIEEMASTLRGEISALKSETQAAIQALQTMTAQHGSTLADLEQSVTHSSDAISKLQSEVKRLSSEVNTLTDKCMDLEGRSRRQNMRIVRLKEGTERGKEMNTFVSELLKEVLSMDEYPLVDRAHRALRMRPNDTDPPRSLIVRLHYFRDVTTILRKAADRRDLVYNGQKIRIFLDFTPEVAKRRAAFNRARELLCDKPGVRYGTLFPAKLRVIFNGTEKAEEFAELHFGTGRKDAE</sequence>